<dbReference type="EMBL" id="CP009417">
    <property type="protein sequence ID" value="AJD93261.1"/>
    <property type="molecule type" value="Genomic_DNA"/>
</dbReference>
<sequence length="63" mass="7536">MILEEYIPADKVTIHFEDKVFQSTNMLNLKFGLMDSRMWSQCPSQDVRLQLEKRMKKEESVNK</sequence>
<keyword evidence="2" id="KW-1185">Reference proteome</keyword>
<dbReference type="BioCyc" id="JESP1508404:G14D9-13227-MONOMER"/>
<dbReference type="Proteomes" id="UP000031449">
    <property type="component" value="Plasmid unnamed"/>
</dbReference>
<evidence type="ECO:0000313" key="2">
    <source>
        <dbReference type="Proteomes" id="UP000031449"/>
    </source>
</evidence>
<geneLocation type="plasmid" evidence="2"/>
<accession>A0A0B5AT07</accession>
<dbReference type="KEGG" id="jeo:JMA_39430"/>
<proteinExistence type="predicted"/>
<keyword evidence="1" id="KW-0614">Plasmid</keyword>
<protein>
    <submittedName>
        <fullName evidence="1">Uncharacterized protein</fullName>
    </submittedName>
</protein>
<dbReference type="HOGENOM" id="CLU_2879881_0_0_9"/>
<name>A0A0B5AT07_9BACL</name>
<reference evidence="1 2" key="1">
    <citation type="submission" date="2014-08" db="EMBL/GenBank/DDBJ databases">
        <title>Complete genome of a marine bacteria Jeotgalibacillus malaysiensis.</title>
        <authorList>
            <person name="Yaakop A.S."/>
            <person name="Chan K.-G."/>
            <person name="Goh K.M."/>
        </authorList>
    </citation>
    <scope>NUCLEOTIDE SEQUENCE [LARGE SCALE GENOMIC DNA]</scope>
    <source>
        <strain evidence="1 2">D5</strain>
        <plasmid evidence="2">Plasmid</plasmid>
    </source>
</reference>
<dbReference type="AlphaFoldDB" id="A0A0B5AT07"/>
<gene>
    <name evidence="1" type="ORF">JMA_39430</name>
</gene>
<organism evidence="1 2">
    <name type="scientific">Jeotgalibacillus malaysiensis</name>
    <dbReference type="NCBI Taxonomy" id="1508404"/>
    <lineage>
        <taxon>Bacteria</taxon>
        <taxon>Bacillati</taxon>
        <taxon>Bacillota</taxon>
        <taxon>Bacilli</taxon>
        <taxon>Bacillales</taxon>
        <taxon>Caryophanaceae</taxon>
        <taxon>Jeotgalibacillus</taxon>
    </lineage>
</organism>
<evidence type="ECO:0000313" key="1">
    <source>
        <dbReference type="EMBL" id="AJD93261.1"/>
    </source>
</evidence>